<dbReference type="EMBL" id="JAUSWN010000026">
    <property type="protein sequence ID" value="MDQ0480714.1"/>
    <property type="molecule type" value="Genomic_DNA"/>
</dbReference>
<gene>
    <name evidence="1" type="ORF">QOZ93_002464</name>
</gene>
<evidence type="ECO:0000313" key="1">
    <source>
        <dbReference type="EMBL" id="MDQ0480714.1"/>
    </source>
</evidence>
<accession>A0ABU0JX68</accession>
<evidence type="ECO:0000313" key="2">
    <source>
        <dbReference type="Proteomes" id="UP001224418"/>
    </source>
</evidence>
<keyword evidence="2" id="KW-1185">Reference proteome</keyword>
<proteinExistence type="predicted"/>
<dbReference type="Proteomes" id="UP001224418">
    <property type="component" value="Unassembled WGS sequence"/>
</dbReference>
<name>A0ABU0JX68_HATLI</name>
<reference evidence="1 2" key="1">
    <citation type="submission" date="2023-07" db="EMBL/GenBank/DDBJ databases">
        <title>Genomic Encyclopedia of Type Strains, Phase IV (KMG-IV): sequencing the most valuable type-strain genomes for metagenomic binning, comparative biology and taxonomic classification.</title>
        <authorList>
            <person name="Goeker M."/>
        </authorList>
    </citation>
    <scope>NUCLEOTIDE SEQUENCE [LARGE SCALE GENOMIC DNA]</scope>
    <source>
        <strain evidence="1 2">DSM 1400</strain>
    </source>
</reference>
<evidence type="ECO:0008006" key="3">
    <source>
        <dbReference type="Google" id="ProtNLM"/>
    </source>
</evidence>
<comment type="caution">
    <text evidence="1">The sequence shown here is derived from an EMBL/GenBank/DDBJ whole genome shotgun (WGS) entry which is preliminary data.</text>
</comment>
<organism evidence="1 2">
    <name type="scientific">Hathewaya limosa</name>
    <name type="common">Clostridium limosum</name>
    <dbReference type="NCBI Taxonomy" id="1536"/>
    <lineage>
        <taxon>Bacteria</taxon>
        <taxon>Bacillati</taxon>
        <taxon>Bacillota</taxon>
        <taxon>Clostridia</taxon>
        <taxon>Eubacteriales</taxon>
        <taxon>Clostridiaceae</taxon>
        <taxon>Hathewaya</taxon>
    </lineage>
</organism>
<dbReference type="RefSeq" id="WP_307356822.1">
    <property type="nucleotide sequence ID" value="NZ_BAAACJ010000034.1"/>
</dbReference>
<protein>
    <recommendedName>
        <fullName evidence="3">Lipoprotein</fullName>
    </recommendedName>
</protein>
<sequence length="56" mass="6130">MKNKATKGLIFLAASAGYIILSKYCSIKSKKNSNKISCHDSSCDTFKQLPTSEESI</sequence>